<keyword evidence="2" id="KW-1185">Reference proteome</keyword>
<dbReference type="InterPro" id="IPR001810">
    <property type="entry name" value="F-box_dom"/>
</dbReference>
<dbReference type="KEGG" id="rsz:108836104"/>
<dbReference type="SUPFAM" id="SSF117281">
    <property type="entry name" value="Kelch motif"/>
    <property type="match status" value="1"/>
</dbReference>
<evidence type="ECO:0000259" key="1">
    <source>
        <dbReference type="PROSITE" id="PS50181"/>
    </source>
</evidence>
<organism evidence="2 3">
    <name type="scientific">Raphanus sativus</name>
    <name type="common">Radish</name>
    <name type="synonym">Raphanus raphanistrum var. sativus</name>
    <dbReference type="NCBI Taxonomy" id="3726"/>
    <lineage>
        <taxon>Eukaryota</taxon>
        <taxon>Viridiplantae</taxon>
        <taxon>Streptophyta</taxon>
        <taxon>Embryophyta</taxon>
        <taxon>Tracheophyta</taxon>
        <taxon>Spermatophyta</taxon>
        <taxon>Magnoliopsida</taxon>
        <taxon>eudicotyledons</taxon>
        <taxon>Gunneridae</taxon>
        <taxon>Pentapetalae</taxon>
        <taxon>rosids</taxon>
        <taxon>malvids</taxon>
        <taxon>Brassicales</taxon>
        <taxon>Brassicaceae</taxon>
        <taxon>Brassiceae</taxon>
        <taxon>Raphanus</taxon>
    </lineage>
</organism>
<protein>
    <submittedName>
        <fullName evidence="3">F-box/kelch-repeat protein At4g39756</fullName>
    </submittedName>
</protein>
<dbReference type="SUPFAM" id="SSF81383">
    <property type="entry name" value="F-box domain"/>
    <property type="match status" value="1"/>
</dbReference>
<reference evidence="3" key="2">
    <citation type="submission" date="2025-08" db="UniProtKB">
        <authorList>
            <consortium name="RefSeq"/>
        </authorList>
    </citation>
    <scope>IDENTIFICATION</scope>
    <source>
        <tissue evidence="3">Leaf</tissue>
    </source>
</reference>
<dbReference type="InterPro" id="IPR036047">
    <property type="entry name" value="F-box-like_dom_sf"/>
</dbReference>
<dbReference type="Proteomes" id="UP000504610">
    <property type="component" value="Chromosome 3"/>
</dbReference>
<reference evidence="2" key="1">
    <citation type="journal article" date="2019" name="Database">
        <title>The radish genome database (RadishGD): an integrated information resource for radish genomics.</title>
        <authorList>
            <person name="Yu H.J."/>
            <person name="Baek S."/>
            <person name="Lee Y.J."/>
            <person name="Cho A."/>
            <person name="Mun J.H."/>
        </authorList>
    </citation>
    <scope>NUCLEOTIDE SEQUENCE [LARGE SCALE GENOMIC DNA]</scope>
    <source>
        <strain evidence="2">cv. WK10039</strain>
    </source>
</reference>
<gene>
    <name evidence="3" type="primary">LOC108836104</name>
</gene>
<evidence type="ECO:0000313" key="2">
    <source>
        <dbReference type="Proteomes" id="UP000504610"/>
    </source>
</evidence>
<dbReference type="CDD" id="cd22152">
    <property type="entry name" value="F-box_AtAFR-like"/>
    <property type="match status" value="1"/>
</dbReference>
<dbReference type="AlphaFoldDB" id="A0A6J0LYB2"/>
<dbReference type="Pfam" id="PF00646">
    <property type="entry name" value="F-box"/>
    <property type="match status" value="1"/>
</dbReference>
<sequence>MNSVSEPSEKKSKNLNPSLSLFSLPDDILLNCIARISPSYYPKLTLVSKTFASLVSSYELYTTRLLQKTDEHILYVYLQFSSYSSSPLSWFCLWLKPNQTLTNDLENTGNALLVPIPSSYCQRLPAFTCKVGSEWYAINRYGYPASNLSVSKSGICDWLELPNMTVARGEDAIAGVLDAKIYVMGGCSIYETKNWAEVYDTKTQTWESLPDPGVQLRFSTLKKMRVKGEKIYVESIKRNKNGCDVYDTKEGRWKVLGRPPMIASNVVIENIRYFYFNKGILWYDKKHNKWGRVKGLSVLKRYCEGDSGSFEVVNCGGKLLMIWDKLVHACHGYEKNIWCASIAFKKGNGDENVRGKVEWANSVRTVPISCVLVRHAIRSL</sequence>
<dbReference type="SMART" id="SM00256">
    <property type="entry name" value="FBOX"/>
    <property type="match status" value="1"/>
</dbReference>
<feature type="domain" description="F-box" evidence="1">
    <location>
        <begin position="18"/>
        <end position="64"/>
    </location>
</feature>
<dbReference type="OrthoDB" id="1100100at2759"/>
<dbReference type="Gene3D" id="2.120.10.80">
    <property type="entry name" value="Kelch-type beta propeller"/>
    <property type="match status" value="1"/>
</dbReference>
<evidence type="ECO:0000313" key="3">
    <source>
        <dbReference type="RefSeq" id="XP_018464809.2"/>
    </source>
</evidence>
<dbReference type="PROSITE" id="PS50181">
    <property type="entry name" value="FBOX"/>
    <property type="match status" value="1"/>
</dbReference>
<dbReference type="InterPro" id="IPR050354">
    <property type="entry name" value="F-box/kelch-repeat_ARATH"/>
</dbReference>
<name>A0A6J0LYB2_RAPSA</name>
<dbReference type="PANTHER" id="PTHR24414:SF116">
    <property type="entry name" value="F-BOX DOMAIN-CONTAINING PROTEIN"/>
    <property type="match status" value="1"/>
</dbReference>
<dbReference type="InterPro" id="IPR015915">
    <property type="entry name" value="Kelch-typ_b-propeller"/>
</dbReference>
<dbReference type="Pfam" id="PF25210">
    <property type="entry name" value="Kelch_FKB95"/>
    <property type="match status" value="1"/>
</dbReference>
<proteinExistence type="predicted"/>
<dbReference type="RefSeq" id="XP_018464809.2">
    <property type="nucleotide sequence ID" value="XM_018609307.2"/>
</dbReference>
<accession>A0A6J0LYB2</accession>
<dbReference type="GeneID" id="108836104"/>
<dbReference type="InterPro" id="IPR057499">
    <property type="entry name" value="Kelch_FKB95"/>
</dbReference>
<dbReference type="PANTHER" id="PTHR24414">
    <property type="entry name" value="F-BOX/KELCH-REPEAT PROTEIN SKIP4"/>
    <property type="match status" value="1"/>
</dbReference>